<evidence type="ECO:0000313" key="5">
    <source>
        <dbReference type="Proteomes" id="UP000706333"/>
    </source>
</evidence>
<dbReference type="PANTHER" id="PTHR21660">
    <property type="entry name" value="THIOESTERASE SUPERFAMILY MEMBER-RELATED"/>
    <property type="match status" value="1"/>
</dbReference>
<evidence type="ECO:0000313" key="4">
    <source>
        <dbReference type="EMBL" id="MBK5927819.1"/>
    </source>
</evidence>
<evidence type="ECO:0000256" key="2">
    <source>
        <dbReference type="ARBA" id="ARBA00022801"/>
    </source>
</evidence>
<dbReference type="EMBL" id="NHSD01000275">
    <property type="protein sequence ID" value="MBK5927819.1"/>
    <property type="molecule type" value="Genomic_DNA"/>
</dbReference>
<dbReference type="AlphaFoldDB" id="A0A934TLM7"/>
<comment type="caution">
    <text evidence="4">The sequence shown here is derived from an EMBL/GenBank/DDBJ whole genome shotgun (WGS) entry which is preliminary data.</text>
</comment>
<evidence type="ECO:0000256" key="1">
    <source>
        <dbReference type="ARBA" id="ARBA00008324"/>
    </source>
</evidence>
<dbReference type="Pfam" id="PF03061">
    <property type="entry name" value="4HBT"/>
    <property type="match status" value="1"/>
</dbReference>
<proteinExistence type="inferred from homology"/>
<dbReference type="Gene3D" id="3.10.129.10">
    <property type="entry name" value="Hotdog Thioesterase"/>
    <property type="match status" value="1"/>
</dbReference>
<dbReference type="Proteomes" id="UP000706333">
    <property type="component" value="Unassembled WGS sequence"/>
</dbReference>
<name>A0A934TLM7_9RHOB</name>
<organism evidence="4 5">
    <name type="scientific">Rhodobaculum claviforme</name>
    <dbReference type="NCBI Taxonomy" id="1549854"/>
    <lineage>
        <taxon>Bacteria</taxon>
        <taxon>Pseudomonadati</taxon>
        <taxon>Pseudomonadota</taxon>
        <taxon>Alphaproteobacteria</taxon>
        <taxon>Rhodobacterales</taxon>
        <taxon>Paracoccaceae</taxon>
        <taxon>Rhodobaculum</taxon>
    </lineage>
</organism>
<dbReference type="InterPro" id="IPR003736">
    <property type="entry name" value="PAAI_dom"/>
</dbReference>
<sequence>MTDADASIHPIAAAQPPFARLLGLRVIHADPDRVVAEVAVTEALTNRNGTLHGGAVMALADNLGGTATFLNLAEGQGTVTVESKTNFLRTVPLGDTARAETTPLHKGRSTMIWQTRITRGDGQLAALVIQTQMVLAPRGG</sequence>
<reference evidence="4" key="1">
    <citation type="submission" date="2017-05" db="EMBL/GenBank/DDBJ databases">
        <authorList>
            <person name="Imhoff J.F."/>
            <person name="Rahn T."/>
            <person name="Kuenzel S."/>
            <person name="Neulinger S.C."/>
        </authorList>
    </citation>
    <scope>NUCLEOTIDE SEQUENCE</scope>
    <source>
        <strain evidence="4">LMG 28126</strain>
    </source>
</reference>
<keyword evidence="2" id="KW-0378">Hydrolase</keyword>
<keyword evidence="5" id="KW-1185">Reference proteome</keyword>
<dbReference type="RefSeq" id="WP_201157569.1">
    <property type="nucleotide sequence ID" value="NZ_NHSD01000275.1"/>
</dbReference>
<evidence type="ECO:0000259" key="3">
    <source>
        <dbReference type="Pfam" id="PF03061"/>
    </source>
</evidence>
<reference evidence="4" key="2">
    <citation type="journal article" date="2020" name="Microorganisms">
        <title>Osmotic Adaptation and Compatible Solute Biosynthesis of Phototrophic Bacteria as Revealed from Genome Analyses.</title>
        <authorList>
            <person name="Imhoff J.F."/>
            <person name="Rahn T."/>
            <person name="Kunzel S."/>
            <person name="Keller A."/>
            <person name="Neulinger S.C."/>
        </authorList>
    </citation>
    <scope>NUCLEOTIDE SEQUENCE</scope>
    <source>
        <strain evidence="4">LMG 28126</strain>
    </source>
</reference>
<dbReference type="GO" id="GO:0047617">
    <property type="term" value="F:fatty acyl-CoA hydrolase activity"/>
    <property type="evidence" value="ECO:0007669"/>
    <property type="project" value="InterPro"/>
</dbReference>
<feature type="domain" description="Thioesterase" evidence="3">
    <location>
        <begin position="48"/>
        <end position="125"/>
    </location>
</feature>
<gene>
    <name evidence="4" type="ORF">CCR87_10845</name>
</gene>
<protein>
    <submittedName>
        <fullName evidence="4">Phenylacetic acid degradation protein</fullName>
    </submittedName>
</protein>
<dbReference type="SUPFAM" id="SSF54637">
    <property type="entry name" value="Thioesterase/thiol ester dehydrase-isomerase"/>
    <property type="match status" value="1"/>
</dbReference>
<dbReference type="InterPro" id="IPR029069">
    <property type="entry name" value="HotDog_dom_sf"/>
</dbReference>
<dbReference type="CDD" id="cd03443">
    <property type="entry name" value="PaaI_thioesterase"/>
    <property type="match status" value="1"/>
</dbReference>
<accession>A0A934TLM7</accession>
<dbReference type="InterPro" id="IPR039298">
    <property type="entry name" value="ACOT13"/>
</dbReference>
<dbReference type="PANTHER" id="PTHR21660:SF1">
    <property type="entry name" value="ACYL-COENZYME A THIOESTERASE 13"/>
    <property type="match status" value="1"/>
</dbReference>
<dbReference type="NCBIfam" id="TIGR00369">
    <property type="entry name" value="unchar_dom_1"/>
    <property type="match status" value="1"/>
</dbReference>
<dbReference type="InterPro" id="IPR006683">
    <property type="entry name" value="Thioestr_dom"/>
</dbReference>
<comment type="similarity">
    <text evidence="1">Belongs to the thioesterase PaaI family.</text>
</comment>